<dbReference type="RefSeq" id="XP_027446765.2">
    <property type="nucleotide sequence ID" value="XM_027590964.2"/>
</dbReference>
<feature type="compositionally biased region" description="Pro residues" evidence="1">
    <location>
        <begin position="316"/>
        <end position="327"/>
    </location>
</feature>
<dbReference type="Proteomes" id="UP000515165">
    <property type="component" value="Chromosome 15"/>
</dbReference>
<sequence length="494" mass="51547">MPLAARAPSADGFSTSLGDRRHKAGKTESSPWRLLSPPELLGGSPRDRETPATRRPPKRSERSVQTCARVCQGLSRGSWVRGARSPASAPPPTPTCAAARRPACSGRPGNPRNLFRVLPLTAAGRHTHQIASPVAETFPPELPFGFWLAPGSRARAVPPVPPQPPRARTAGGAPTYPERGARAEGAAHARALSPARCSRGAARPRGIAPRPGAGLGGLGLGLRAPAPARLGAHGLAVERRAPPRPARLPRGLRAASAAPPGQGKDDVGLGAGVPGRASPCPARDRSHSDPKYFVCSPPPVRSSRSVCGPGGVRSAGPPPPHPDPFRPPSMLVAPTPRQGLARRPGGAGKSRPPPPTSLVRHRGSRARAPRTPRAPRLAPRPARPPAGRAPPRGPPLRPERARAIQGLGAGRWPWPGIAGPRSSRGSAPGASRVLMRAWGLVPGTSQAGCGQFPSIPKEYIICSPQRPKEDGQRVERRLLPAKIHKALSRSPGEG</sequence>
<feature type="compositionally biased region" description="Basic and acidic residues" evidence="1">
    <location>
        <begin position="45"/>
        <end position="62"/>
    </location>
</feature>
<dbReference type="AlphaFoldDB" id="A0A6J2CR72"/>
<dbReference type="GeneID" id="113920686"/>
<feature type="compositionally biased region" description="Pro residues" evidence="1">
    <location>
        <begin position="381"/>
        <end position="396"/>
    </location>
</feature>
<feature type="compositionally biased region" description="Low complexity" evidence="1">
    <location>
        <begin position="199"/>
        <end position="210"/>
    </location>
</feature>
<evidence type="ECO:0000256" key="1">
    <source>
        <dbReference type="SAM" id="MobiDB-lite"/>
    </source>
</evidence>
<proteinExistence type="predicted"/>
<protein>
    <submittedName>
        <fullName evidence="3">Basic proline-rich protein-like</fullName>
    </submittedName>
</protein>
<evidence type="ECO:0000313" key="3">
    <source>
        <dbReference type="RefSeq" id="XP_027446765.2"/>
    </source>
</evidence>
<feature type="compositionally biased region" description="Basic residues" evidence="1">
    <location>
        <begin position="359"/>
        <end position="370"/>
    </location>
</feature>
<feature type="compositionally biased region" description="Low complexity" evidence="1">
    <location>
        <begin position="371"/>
        <end position="380"/>
    </location>
</feature>
<feature type="compositionally biased region" description="Low complexity" evidence="1">
    <location>
        <begin position="34"/>
        <end position="44"/>
    </location>
</feature>
<feature type="region of interest" description="Disordered" evidence="1">
    <location>
        <begin position="1"/>
        <end position="111"/>
    </location>
</feature>
<feature type="compositionally biased region" description="Low complexity" evidence="1">
    <location>
        <begin position="418"/>
        <end position="428"/>
    </location>
</feature>
<name>A0A6J2CR72_ZALCA</name>
<reference evidence="3" key="1">
    <citation type="submission" date="2025-08" db="UniProtKB">
        <authorList>
            <consortium name="RefSeq"/>
        </authorList>
    </citation>
    <scope>IDENTIFICATION</scope>
    <source>
        <tissue evidence="3">Blood</tissue>
    </source>
</reference>
<organism evidence="2 3">
    <name type="scientific">Zalophus californianus</name>
    <name type="common">California sealion</name>
    <dbReference type="NCBI Taxonomy" id="9704"/>
    <lineage>
        <taxon>Eukaryota</taxon>
        <taxon>Metazoa</taxon>
        <taxon>Chordata</taxon>
        <taxon>Craniata</taxon>
        <taxon>Vertebrata</taxon>
        <taxon>Euteleostomi</taxon>
        <taxon>Mammalia</taxon>
        <taxon>Eutheria</taxon>
        <taxon>Laurasiatheria</taxon>
        <taxon>Carnivora</taxon>
        <taxon>Caniformia</taxon>
        <taxon>Pinnipedia</taxon>
        <taxon>Otariidae</taxon>
        <taxon>Zalophus</taxon>
    </lineage>
</organism>
<gene>
    <name evidence="3" type="primary">LOC113920686</name>
</gene>
<keyword evidence="2" id="KW-1185">Reference proteome</keyword>
<feature type="region of interest" description="Disordered" evidence="1">
    <location>
        <begin position="155"/>
        <end position="210"/>
    </location>
</feature>
<dbReference type="KEGG" id="zca:113920686"/>
<accession>A0A6J2CR72</accession>
<feature type="compositionally biased region" description="Low complexity" evidence="1">
    <location>
        <begin position="248"/>
        <end position="261"/>
    </location>
</feature>
<feature type="region of interest" description="Disordered" evidence="1">
    <location>
        <begin position="238"/>
        <end position="428"/>
    </location>
</feature>
<feature type="compositionally biased region" description="Low complexity" evidence="1">
    <location>
        <begin position="95"/>
        <end position="105"/>
    </location>
</feature>
<evidence type="ECO:0000313" key="2">
    <source>
        <dbReference type="Proteomes" id="UP000515165"/>
    </source>
</evidence>